<evidence type="ECO:0000259" key="2">
    <source>
        <dbReference type="Pfam" id="PF00931"/>
    </source>
</evidence>
<reference evidence="3" key="1">
    <citation type="submission" date="2013-07" db="EMBL/GenBank/DDBJ databases">
        <title>The genome of Eucalyptus grandis.</title>
        <authorList>
            <person name="Schmutz J."/>
            <person name="Hayes R."/>
            <person name="Myburg A."/>
            <person name="Tuskan G."/>
            <person name="Grattapaglia D."/>
            <person name="Rokhsar D.S."/>
        </authorList>
    </citation>
    <scope>NUCLEOTIDE SEQUENCE</scope>
    <source>
        <tissue evidence="3">Leaf extractions</tissue>
    </source>
</reference>
<dbReference type="Gramene" id="KCW84323">
    <property type="protein sequence ID" value="KCW84323"/>
    <property type="gene ID" value="EUGRSUZ_B01165"/>
</dbReference>
<dbReference type="SUPFAM" id="SSF52540">
    <property type="entry name" value="P-loop containing nucleoside triphosphate hydrolases"/>
    <property type="match status" value="1"/>
</dbReference>
<dbReference type="Pfam" id="PF00931">
    <property type="entry name" value="NB-ARC"/>
    <property type="match status" value="1"/>
</dbReference>
<evidence type="ECO:0000313" key="3">
    <source>
        <dbReference type="EMBL" id="KCW84323.1"/>
    </source>
</evidence>
<dbReference type="InParanoid" id="A0A059D0R7"/>
<name>A0A059D0R7_EUCGR</name>
<keyword evidence="1" id="KW-0611">Plant defense</keyword>
<proteinExistence type="predicted"/>
<dbReference type="PANTHER" id="PTHR36766:SF40">
    <property type="entry name" value="DISEASE RESISTANCE PROTEIN RGA3"/>
    <property type="match status" value="1"/>
</dbReference>
<protein>
    <recommendedName>
        <fullName evidence="2">NB-ARC domain-containing protein</fullName>
    </recommendedName>
</protein>
<feature type="domain" description="NB-ARC" evidence="2">
    <location>
        <begin position="50"/>
        <end position="221"/>
    </location>
</feature>
<dbReference type="InterPro" id="IPR027417">
    <property type="entry name" value="P-loop_NTPase"/>
</dbReference>
<sequence length="230" mass="26319">MSYKVRAMKKRIETIIADGKFQLNTRPEREWRKRKETHSFACEKDIIGRDHDKETVKKFLFDSDVKGTVSILPIVGIGGLGKTTLAQGVYNDKMVREHFELKMWICVSNDFDMKKIVKNILACVTNEVLNHDVLEQLQNELRRAIDGKRYLLVLDDYWDAKLETWLELKTLLVGGARGSKILITTRLHSVADITYTASPYLVGGLSEIESVDLLMQMAFPKGEETQDPDL</sequence>
<organism evidence="3">
    <name type="scientific">Eucalyptus grandis</name>
    <name type="common">Flooded gum</name>
    <dbReference type="NCBI Taxonomy" id="71139"/>
    <lineage>
        <taxon>Eukaryota</taxon>
        <taxon>Viridiplantae</taxon>
        <taxon>Streptophyta</taxon>
        <taxon>Embryophyta</taxon>
        <taxon>Tracheophyta</taxon>
        <taxon>Spermatophyta</taxon>
        <taxon>Magnoliopsida</taxon>
        <taxon>eudicotyledons</taxon>
        <taxon>Gunneridae</taxon>
        <taxon>Pentapetalae</taxon>
        <taxon>rosids</taxon>
        <taxon>malvids</taxon>
        <taxon>Myrtales</taxon>
        <taxon>Myrtaceae</taxon>
        <taxon>Myrtoideae</taxon>
        <taxon>Eucalypteae</taxon>
        <taxon>Eucalyptus</taxon>
    </lineage>
</organism>
<dbReference type="FunFam" id="3.40.50.300:FF:001091">
    <property type="entry name" value="Probable disease resistance protein At1g61300"/>
    <property type="match status" value="1"/>
</dbReference>
<dbReference type="PRINTS" id="PR00364">
    <property type="entry name" value="DISEASERSIST"/>
</dbReference>
<accession>A0A059D0R7</accession>
<dbReference type="AlphaFoldDB" id="A0A059D0R7"/>
<dbReference type="GO" id="GO:0006952">
    <property type="term" value="P:defense response"/>
    <property type="evidence" value="ECO:0007669"/>
    <property type="project" value="UniProtKB-KW"/>
</dbReference>
<dbReference type="OMA" id="NDACEVF"/>
<dbReference type="InterPro" id="IPR002182">
    <property type="entry name" value="NB-ARC"/>
</dbReference>
<dbReference type="EMBL" id="KK198754">
    <property type="protein sequence ID" value="KCW84323.1"/>
    <property type="molecule type" value="Genomic_DNA"/>
</dbReference>
<gene>
    <name evidence="3" type="ORF">EUGRSUZ_B01165</name>
</gene>
<dbReference type="GO" id="GO:0043531">
    <property type="term" value="F:ADP binding"/>
    <property type="evidence" value="ECO:0007669"/>
    <property type="project" value="InterPro"/>
</dbReference>
<evidence type="ECO:0000256" key="1">
    <source>
        <dbReference type="ARBA" id="ARBA00022821"/>
    </source>
</evidence>
<dbReference type="PANTHER" id="PTHR36766">
    <property type="entry name" value="PLANT BROAD-SPECTRUM MILDEW RESISTANCE PROTEIN RPW8"/>
    <property type="match status" value="1"/>
</dbReference>
<dbReference type="Gene3D" id="3.40.50.300">
    <property type="entry name" value="P-loop containing nucleotide triphosphate hydrolases"/>
    <property type="match status" value="1"/>
</dbReference>